<dbReference type="OMA" id="GPGHWFE"/>
<feature type="domain" description="Aminotransferase class I/classII large" evidence="4">
    <location>
        <begin position="49"/>
        <end position="347"/>
    </location>
</feature>
<dbReference type="InterPro" id="IPR015424">
    <property type="entry name" value="PyrdxlP-dep_Trfase"/>
</dbReference>
<dbReference type="GO" id="GO:0030170">
    <property type="term" value="F:pyridoxal phosphate binding"/>
    <property type="evidence" value="ECO:0007669"/>
    <property type="project" value="InterPro"/>
</dbReference>
<dbReference type="PANTHER" id="PTHR43510:SF1">
    <property type="entry name" value="AMINOTRANSFERASE FUNCTION, HYPOTHETICAL (EUROFUNG)"/>
    <property type="match status" value="1"/>
</dbReference>
<keyword evidence="6" id="KW-1185">Reference proteome</keyword>
<reference evidence="6" key="1">
    <citation type="journal article" date="2018" name="Proc. Natl. Acad. Sci. U.S.A.">
        <title>Linking secondary metabolites to gene clusters through genome sequencing of six diverse Aspergillus species.</title>
        <authorList>
            <person name="Kaerboelling I."/>
            <person name="Vesth T.C."/>
            <person name="Frisvad J.C."/>
            <person name="Nybo J.L."/>
            <person name="Theobald S."/>
            <person name="Kuo A."/>
            <person name="Bowyer P."/>
            <person name="Matsuda Y."/>
            <person name="Mondo S."/>
            <person name="Lyhne E.K."/>
            <person name="Kogle M.E."/>
            <person name="Clum A."/>
            <person name="Lipzen A."/>
            <person name="Salamov A."/>
            <person name="Ngan C.Y."/>
            <person name="Daum C."/>
            <person name="Chiniquy J."/>
            <person name="Barry K."/>
            <person name="LaButti K."/>
            <person name="Haridas S."/>
            <person name="Simmons B.A."/>
            <person name="Magnuson J.K."/>
            <person name="Mortensen U.H."/>
            <person name="Larsen T.O."/>
            <person name="Grigoriev I.V."/>
            <person name="Baker S.E."/>
            <person name="Andersen M.R."/>
        </authorList>
    </citation>
    <scope>NUCLEOTIDE SEQUENCE [LARGE SCALE GENOMIC DNA]</scope>
    <source>
        <strain evidence="6">IBT 16806</strain>
    </source>
</reference>
<gene>
    <name evidence="5" type="ORF">P174DRAFT_420105</name>
</gene>
<keyword evidence="5" id="KW-0808">Transferase</keyword>
<feature type="transmembrane region" description="Helical" evidence="3">
    <location>
        <begin position="67"/>
        <end position="91"/>
    </location>
</feature>
<keyword evidence="5" id="KW-0032">Aminotransferase</keyword>
<dbReference type="InterPro" id="IPR004838">
    <property type="entry name" value="NHTrfase_class1_PyrdxlP-BS"/>
</dbReference>
<accession>A0A2I1CF66</accession>
<keyword evidence="3" id="KW-0812">Transmembrane</keyword>
<comment type="similarity">
    <text evidence="1">Belongs to the class-I pyridoxal-phosphate-dependent aminotransferase family.</text>
</comment>
<evidence type="ECO:0000256" key="2">
    <source>
        <dbReference type="ARBA" id="ARBA00022898"/>
    </source>
</evidence>
<dbReference type="InterPro" id="IPR015421">
    <property type="entry name" value="PyrdxlP-dep_Trfase_major"/>
</dbReference>
<dbReference type="OrthoDB" id="7042322at2759"/>
<evidence type="ECO:0000313" key="6">
    <source>
        <dbReference type="Proteomes" id="UP000234474"/>
    </source>
</evidence>
<dbReference type="GO" id="GO:0008483">
    <property type="term" value="F:transaminase activity"/>
    <property type="evidence" value="ECO:0007669"/>
    <property type="project" value="UniProtKB-KW"/>
</dbReference>
<keyword evidence="2" id="KW-0663">Pyridoxal phosphate</keyword>
<dbReference type="EMBL" id="MSZS01000003">
    <property type="protein sequence ID" value="PKX96251.1"/>
    <property type="molecule type" value="Genomic_DNA"/>
</dbReference>
<dbReference type="PROSITE" id="PS00105">
    <property type="entry name" value="AA_TRANSFER_CLASS_1"/>
    <property type="match status" value="1"/>
</dbReference>
<dbReference type="Gene3D" id="3.90.1150.10">
    <property type="entry name" value="Aspartate Aminotransferase, domain 1"/>
    <property type="match status" value="1"/>
</dbReference>
<evidence type="ECO:0000259" key="4">
    <source>
        <dbReference type="Pfam" id="PF00155"/>
    </source>
</evidence>
<dbReference type="PANTHER" id="PTHR43510">
    <property type="entry name" value="AMINOTRANSFERASE FUNCTION, HYPOTHETICAL (EUROFUNG)"/>
    <property type="match status" value="1"/>
</dbReference>
<dbReference type="Pfam" id="PF00155">
    <property type="entry name" value="Aminotran_1_2"/>
    <property type="match status" value="1"/>
</dbReference>
<dbReference type="Proteomes" id="UP000234474">
    <property type="component" value="Unassembled WGS sequence"/>
</dbReference>
<dbReference type="InterPro" id="IPR015422">
    <property type="entry name" value="PyrdxlP-dep_Trfase_small"/>
</dbReference>
<protein>
    <submittedName>
        <fullName evidence="5">Aspartate aminotransferase</fullName>
    </submittedName>
</protein>
<evidence type="ECO:0000313" key="5">
    <source>
        <dbReference type="EMBL" id="PKX96251.1"/>
    </source>
</evidence>
<organism evidence="5 6">
    <name type="scientific">Aspergillus novofumigatus (strain IBT 16806)</name>
    <dbReference type="NCBI Taxonomy" id="1392255"/>
    <lineage>
        <taxon>Eukaryota</taxon>
        <taxon>Fungi</taxon>
        <taxon>Dikarya</taxon>
        <taxon>Ascomycota</taxon>
        <taxon>Pezizomycotina</taxon>
        <taxon>Eurotiomycetes</taxon>
        <taxon>Eurotiomycetidae</taxon>
        <taxon>Eurotiales</taxon>
        <taxon>Aspergillaceae</taxon>
        <taxon>Aspergillus</taxon>
        <taxon>Aspergillus subgen. Fumigati</taxon>
    </lineage>
</organism>
<keyword evidence="3" id="KW-1133">Transmembrane helix</keyword>
<dbReference type="STRING" id="1392255.A0A2I1CF66"/>
<keyword evidence="3" id="KW-0472">Membrane</keyword>
<dbReference type="AlphaFoldDB" id="A0A2I1CF66"/>
<dbReference type="CDD" id="cd00609">
    <property type="entry name" value="AAT_like"/>
    <property type="match status" value="1"/>
</dbReference>
<dbReference type="InterPro" id="IPR004839">
    <property type="entry name" value="Aminotransferase_I/II_large"/>
</dbReference>
<sequence length="365" mass="40264">MRYQRSPIEIEAPEEVGQPILHNLSDSAVGDRTLEDLGIPTPRDLALAYSKHFGSDRFRELIAQRAGLAASDILVVAGASAALFIVATALLEASDHLIVTRPNYASNIETPRAIGCKITYIDLEFDQGFRVDIKRIAAAIQPRTKLISLTTPNNPTGTCMSAEELKQIADLAQQHGCYVLVDETYAELTYLDRLPGCASLGPHVIGVGSMSKAFGVPGIRVGWISTKNRQLQETFLAAKEQINITVSVLDEYVAEQILERCDTILPLIIKEMERRRDLVHAWIQSEELVEWVYPGGGVMGFVRMAREPPGGTAAFYDRLLTEHQTYVGPGRWFERPDTHFRLGYGWSTADSLVKGLAAISKALRG</sequence>
<dbReference type="GeneID" id="36532169"/>
<evidence type="ECO:0000256" key="3">
    <source>
        <dbReference type="SAM" id="Phobius"/>
    </source>
</evidence>
<comment type="caution">
    <text evidence="5">The sequence shown here is derived from an EMBL/GenBank/DDBJ whole genome shotgun (WGS) entry which is preliminary data.</text>
</comment>
<dbReference type="SUPFAM" id="SSF53383">
    <property type="entry name" value="PLP-dependent transferases"/>
    <property type="match status" value="1"/>
</dbReference>
<dbReference type="VEuPathDB" id="FungiDB:P174DRAFT_420105"/>
<evidence type="ECO:0000256" key="1">
    <source>
        <dbReference type="ARBA" id="ARBA00007441"/>
    </source>
</evidence>
<proteinExistence type="inferred from homology"/>
<name>A0A2I1CF66_ASPN1</name>
<dbReference type="RefSeq" id="XP_024684846.1">
    <property type="nucleotide sequence ID" value="XM_024824844.1"/>
</dbReference>
<dbReference type="Gene3D" id="3.40.640.10">
    <property type="entry name" value="Type I PLP-dependent aspartate aminotransferase-like (Major domain)"/>
    <property type="match status" value="1"/>
</dbReference>